<evidence type="ECO:0000259" key="4">
    <source>
        <dbReference type="PROSITE" id="PS50076"/>
    </source>
</evidence>
<dbReference type="EMBL" id="JAAQVJ010000016">
    <property type="protein sequence ID" value="KAF3900279.1"/>
    <property type="molecule type" value="Genomic_DNA"/>
</dbReference>
<feature type="region of interest" description="Disordered" evidence="3">
    <location>
        <begin position="69"/>
        <end position="89"/>
    </location>
</feature>
<dbReference type="GO" id="GO:0044571">
    <property type="term" value="P:[2Fe-2S] cluster assembly"/>
    <property type="evidence" value="ECO:0007669"/>
    <property type="project" value="InterPro"/>
</dbReference>
<dbReference type="SUPFAM" id="SSF47144">
    <property type="entry name" value="HSC20 (HSCB), C-terminal oligomerisation domain"/>
    <property type="match status" value="1"/>
</dbReference>
<dbReference type="SMART" id="SM00271">
    <property type="entry name" value="DnaJ"/>
    <property type="match status" value="1"/>
</dbReference>
<dbReference type="Pfam" id="PF07743">
    <property type="entry name" value="HSCB_C"/>
    <property type="match status" value="1"/>
</dbReference>
<dbReference type="InterPro" id="IPR036386">
    <property type="entry name" value="HscB_C_sf"/>
</dbReference>
<comment type="similarity">
    <text evidence="1">Belongs to the HscB family.</text>
</comment>
<evidence type="ECO:0000256" key="1">
    <source>
        <dbReference type="ARBA" id="ARBA00010476"/>
    </source>
</evidence>
<dbReference type="Proteomes" id="UP000749309">
    <property type="component" value="Unassembled WGS sequence"/>
</dbReference>
<dbReference type="InterPro" id="IPR001623">
    <property type="entry name" value="DnaJ_domain"/>
</dbReference>
<dbReference type="GO" id="GO:0051259">
    <property type="term" value="P:protein complex oligomerization"/>
    <property type="evidence" value="ECO:0007669"/>
    <property type="project" value="InterPro"/>
</dbReference>
<name>A0A9P4YML7_9EURO</name>
<dbReference type="PANTHER" id="PTHR14021">
    <property type="entry name" value="IRON-SULFUR CLUSTER CO-CHAPERONE PROTEIN HSCB"/>
    <property type="match status" value="1"/>
</dbReference>
<dbReference type="InterPro" id="IPR009073">
    <property type="entry name" value="HscB_oligo_C"/>
</dbReference>
<feature type="region of interest" description="Disordered" evidence="3">
    <location>
        <begin position="1"/>
        <end position="24"/>
    </location>
</feature>
<evidence type="ECO:0000313" key="6">
    <source>
        <dbReference type="Proteomes" id="UP000749309"/>
    </source>
</evidence>
<dbReference type="AlphaFoldDB" id="A0A9P4YML7"/>
<protein>
    <submittedName>
        <fullName evidence="5">Co-chaperone Hsc20</fullName>
    </submittedName>
</protein>
<dbReference type="Gene3D" id="1.10.287.110">
    <property type="entry name" value="DnaJ domain"/>
    <property type="match status" value="1"/>
</dbReference>
<sequence>MMHKSIPSSAVFRRIGPTPARQPFSQTYSKIAQRDKEQCLLCQNGLYRRLTHSQSRKFNTLRSLPFQSSLPRAASKRAEPASQSTSEDISPGLAARIPDITTHYTIFPKTLPKGPPPKGTFDISLPDLRREFLSLQGLAHPDKFPEGPAKRKAEALSSRINEAYRALGDPLARAQYLLASQYDIDVTAEDGANKHPQSPETLMQVMEVQEAVEEAEDENIIADLKVENEERIAQTVNEMGKAFESGDIDSATKLCSKLKFWYTIRAGLREWEPGTRSVRLVH</sequence>
<dbReference type="Gene3D" id="1.20.1280.20">
    <property type="entry name" value="HscB, C-terminal domain"/>
    <property type="match status" value="1"/>
</dbReference>
<dbReference type="PANTHER" id="PTHR14021:SF15">
    <property type="entry name" value="IRON-SULFUR CLUSTER CO-CHAPERONE PROTEIN HSCB"/>
    <property type="match status" value="1"/>
</dbReference>
<dbReference type="NCBIfam" id="TIGR00714">
    <property type="entry name" value="hscB"/>
    <property type="match status" value="1"/>
</dbReference>
<dbReference type="GO" id="GO:0001671">
    <property type="term" value="F:ATPase activator activity"/>
    <property type="evidence" value="ECO:0007669"/>
    <property type="project" value="InterPro"/>
</dbReference>
<dbReference type="CDD" id="cd06257">
    <property type="entry name" value="DnaJ"/>
    <property type="match status" value="1"/>
</dbReference>
<accession>A0A9P4YML7</accession>
<dbReference type="GO" id="GO:0051087">
    <property type="term" value="F:protein-folding chaperone binding"/>
    <property type="evidence" value="ECO:0007669"/>
    <property type="project" value="InterPro"/>
</dbReference>
<proteinExistence type="inferred from homology"/>
<dbReference type="GO" id="GO:0005739">
    <property type="term" value="C:mitochondrion"/>
    <property type="evidence" value="ECO:0007669"/>
    <property type="project" value="TreeGrafter"/>
</dbReference>
<evidence type="ECO:0000313" key="5">
    <source>
        <dbReference type="EMBL" id="KAF3900279.1"/>
    </source>
</evidence>
<evidence type="ECO:0000256" key="3">
    <source>
        <dbReference type="SAM" id="MobiDB-lite"/>
    </source>
</evidence>
<dbReference type="InterPro" id="IPR036869">
    <property type="entry name" value="J_dom_sf"/>
</dbReference>
<keyword evidence="2" id="KW-0143">Chaperone</keyword>
<gene>
    <name evidence="5" type="ORF">GY632_0877</name>
</gene>
<dbReference type="PROSITE" id="PS50076">
    <property type="entry name" value="DNAJ_2"/>
    <property type="match status" value="1"/>
</dbReference>
<reference evidence="5" key="1">
    <citation type="submission" date="2020-03" db="EMBL/GenBank/DDBJ databases">
        <title>Whole Genome Sequence of Trichophyton interdigitale from India.</title>
        <authorList>
            <person name="Kumar P."/>
        </authorList>
    </citation>
    <scope>NUCLEOTIDE SEQUENCE</scope>
    <source>
        <strain evidence="5">UCMS-IGIB-CI14</strain>
    </source>
</reference>
<feature type="domain" description="J" evidence="4">
    <location>
        <begin position="102"/>
        <end position="180"/>
    </location>
</feature>
<comment type="caution">
    <text evidence="5">The sequence shown here is derived from an EMBL/GenBank/DDBJ whole genome shotgun (WGS) entry which is preliminary data.</text>
</comment>
<dbReference type="SUPFAM" id="SSF46565">
    <property type="entry name" value="Chaperone J-domain"/>
    <property type="match status" value="1"/>
</dbReference>
<organism evidence="5 6">
    <name type="scientific">Trichophyton interdigitale</name>
    <dbReference type="NCBI Taxonomy" id="101480"/>
    <lineage>
        <taxon>Eukaryota</taxon>
        <taxon>Fungi</taxon>
        <taxon>Dikarya</taxon>
        <taxon>Ascomycota</taxon>
        <taxon>Pezizomycotina</taxon>
        <taxon>Eurotiomycetes</taxon>
        <taxon>Eurotiomycetidae</taxon>
        <taxon>Onygenales</taxon>
        <taxon>Arthrodermataceae</taxon>
        <taxon>Trichophyton</taxon>
    </lineage>
</organism>
<dbReference type="InterPro" id="IPR004640">
    <property type="entry name" value="HscB"/>
</dbReference>
<evidence type="ECO:0000256" key="2">
    <source>
        <dbReference type="ARBA" id="ARBA00023186"/>
    </source>
</evidence>